<dbReference type="PANTHER" id="PTHR42954:SF2">
    <property type="entry name" value="FE(2+) TRANSPORT PROTEIN A"/>
    <property type="match status" value="1"/>
</dbReference>
<dbReference type="Gene3D" id="2.30.30.90">
    <property type="match status" value="1"/>
</dbReference>
<protein>
    <submittedName>
        <fullName evidence="3">Ferrous iron transport protein A</fullName>
    </submittedName>
</protein>
<dbReference type="Pfam" id="PF04023">
    <property type="entry name" value="FeoA"/>
    <property type="match status" value="1"/>
</dbReference>
<comment type="caution">
    <text evidence="3">The sequence shown here is derived from an EMBL/GenBank/DDBJ whole genome shotgun (WGS) entry which is preliminary data.</text>
</comment>
<dbReference type="PANTHER" id="PTHR42954">
    <property type="entry name" value="FE(2+) TRANSPORT PROTEIN A"/>
    <property type="match status" value="1"/>
</dbReference>
<organism evidence="3">
    <name type="scientific">Eiseniibacteriota bacterium</name>
    <dbReference type="NCBI Taxonomy" id="2212470"/>
    <lineage>
        <taxon>Bacteria</taxon>
        <taxon>Candidatus Eiseniibacteriota</taxon>
    </lineage>
</organism>
<sequence>MTGRPRNAPDERSLDRLEPGESGAILRLEGDPAIVRRLMELGLVPGTEVEVLRRAPLGDPVELRLRATHFSIRRADAARIHVAPR</sequence>
<dbReference type="SUPFAM" id="SSF50037">
    <property type="entry name" value="C-terminal domain of transcriptional repressors"/>
    <property type="match status" value="1"/>
</dbReference>
<accession>A0A832IAR2</accession>
<dbReference type="GO" id="GO:0046914">
    <property type="term" value="F:transition metal ion binding"/>
    <property type="evidence" value="ECO:0007669"/>
    <property type="project" value="InterPro"/>
</dbReference>
<keyword evidence="1" id="KW-0408">Iron</keyword>
<dbReference type="InterPro" id="IPR038157">
    <property type="entry name" value="FeoA_core_dom"/>
</dbReference>
<dbReference type="InterPro" id="IPR007167">
    <property type="entry name" value="Fe-transptr_FeoA-like"/>
</dbReference>
<dbReference type="AlphaFoldDB" id="A0A832IAR2"/>
<dbReference type="EMBL" id="DSQF01000018">
    <property type="protein sequence ID" value="HGZ43602.1"/>
    <property type="molecule type" value="Genomic_DNA"/>
</dbReference>
<dbReference type="InterPro" id="IPR052713">
    <property type="entry name" value="FeoA"/>
</dbReference>
<reference evidence="3" key="1">
    <citation type="journal article" date="2020" name="mSystems">
        <title>Genome- and Community-Level Interaction Insights into Carbon Utilization and Element Cycling Functions of Hydrothermarchaeota in Hydrothermal Sediment.</title>
        <authorList>
            <person name="Zhou Z."/>
            <person name="Liu Y."/>
            <person name="Xu W."/>
            <person name="Pan J."/>
            <person name="Luo Z.H."/>
            <person name="Li M."/>
        </authorList>
    </citation>
    <scope>NUCLEOTIDE SEQUENCE [LARGE SCALE GENOMIC DNA]</scope>
    <source>
        <strain evidence="3">SpSt-381</strain>
    </source>
</reference>
<evidence type="ECO:0000259" key="2">
    <source>
        <dbReference type="SMART" id="SM00899"/>
    </source>
</evidence>
<proteinExistence type="predicted"/>
<name>A0A832IAR2_UNCEI</name>
<gene>
    <name evidence="3" type="ORF">ENR23_09285</name>
</gene>
<evidence type="ECO:0000313" key="3">
    <source>
        <dbReference type="EMBL" id="HGZ43602.1"/>
    </source>
</evidence>
<evidence type="ECO:0000256" key="1">
    <source>
        <dbReference type="ARBA" id="ARBA00023004"/>
    </source>
</evidence>
<dbReference type="SMART" id="SM00899">
    <property type="entry name" value="FeoA"/>
    <property type="match status" value="1"/>
</dbReference>
<dbReference type="InterPro" id="IPR008988">
    <property type="entry name" value="Transcriptional_repressor_C"/>
</dbReference>
<feature type="domain" description="Ferrous iron transporter FeoA-like" evidence="2">
    <location>
        <begin position="12"/>
        <end position="84"/>
    </location>
</feature>